<dbReference type="InterPro" id="IPR036412">
    <property type="entry name" value="HAD-like_sf"/>
</dbReference>
<dbReference type="SUPFAM" id="SSF56784">
    <property type="entry name" value="HAD-like"/>
    <property type="match status" value="1"/>
</dbReference>
<gene>
    <name evidence="1" type="ORF">HMPREF9436_02325</name>
</gene>
<dbReference type="InterPro" id="IPR023214">
    <property type="entry name" value="HAD_sf"/>
</dbReference>
<keyword evidence="1" id="KW-0378">Hydrolase</keyword>
<proteinExistence type="predicted"/>
<dbReference type="Gene3D" id="1.10.150.240">
    <property type="entry name" value="Putative phosphatase, domain 2"/>
    <property type="match status" value="1"/>
</dbReference>
<dbReference type="STRING" id="748224.HMPREF9436_02325"/>
<dbReference type="PANTHER" id="PTHR43434:SF1">
    <property type="entry name" value="PHOSPHOGLYCOLATE PHOSPHATASE"/>
    <property type="match status" value="1"/>
</dbReference>
<dbReference type="SFLD" id="SFLDG01129">
    <property type="entry name" value="C1.5:_HAD__Beta-PGM__Phosphata"/>
    <property type="match status" value="1"/>
</dbReference>
<dbReference type="Pfam" id="PF13419">
    <property type="entry name" value="HAD_2"/>
    <property type="match status" value="1"/>
</dbReference>
<dbReference type="BioCyc" id="FCF748224-HMP:GTSS-326-MONOMER"/>
<reference evidence="1 2" key="1">
    <citation type="submission" date="2010-08" db="EMBL/GenBank/DDBJ databases">
        <authorList>
            <person name="Weinstock G."/>
            <person name="Sodergren E."/>
            <person name="Clifton S."/>
            <person name="Fulton L."/>
            <person name="Fulton B."/>
            <person name="Courtney L."/>
            <person name="Fronick C."/>
            <person name="Harrison M."/>
            <person name="Strong C."/>
            <person name="Farmer C."/>
            <person name="Delahaunty K."/>
            <person name="Markovic C."/>
            <person name="Hall O."/>
            <person name="Minx P."/>
            <person name="Tomlinson C."/>
            <person name="Mitreva M."/>
            <person name="Hou S."/>
            <person name="Chen J."/>
            <person name="Wollam A."/>
            <person name="Pepin K.H."/>
            <person name="Johnson M."/>
            <person name="Bhonagiri V."/>
            <person name="Zhang X."/>
            <person name="Suruliraj S."/>
            <person name="Warren W."/>
            <person name="Chinwalla A."/>
            <person name="Mardis E.R."/>
            <person name="Wilson R.K."/>
        </authorList>
    </citation>
    <scope>NUCLEOTIDE SEQUENCE [LARGE SCALE GENOMIC DNA]</scope>
    <source>
        <strain evidence="1 2">KLE1255</strain>
    </source>
</reference>
<sequence>MQLNDRKEVSMQANGMIFWDWNGTLMDDVDFTHSCLNWMLETHGYPQRYDLAAYREIFGFPIEEYYIRAGFNFAKHPYAELAERFMEHYNAGVDACPPSAHAAETLAELSRRGWRQSVLSASRRDYLIEQVAARGLQGYFTELLGLADIYGVSKVQVGKQWLAQSGIAPAACVMVGDTQHDAEVAAALGTGCVLYTGGHQSRKRLEAVCPHVIDDLAQLPQLLETL</sequence>
<dbReference type="HOGENOM" id="CLU_045011_19_2_9"/>
<dbReference type="InterPro" id="IPR041492">
    <property type="entry name" value="HAD_2"/>
</dbReference>
<evidence type="ECO:0000313" key="1">
    <source>
        <dbReference type="EMBL" id="EFQ06186.1"/>
    </source>
</evidence>
<dbReference type="Gene3D" id="3.40.50.1000">
    <property type="entry name" value="HAD superfamily/HAD-like"/>
    <property type="match status" value="1"/>
</dbReference>
<evidence type="ECO:0000313" key="2">
    <source>
        <dbReference type="Proteomes" id="UP000006028"/>
    </source>
</evidence>
<dbReference type="GO" id="GO:0005829">
    <property type="term" value="C:cytosol"/>
    <property type="evidence" value="ECO:0007669"/>
    <property type="project" value="TreeGrafter"/>
</dbReference>
<organism evidence="1 2">
    <name type="scientific">Faecalibacterium cf. prausnitzii KLE1255</name>
    <dbReference type="NCBI Taxonomy" id="748224"/>
    <lineage>
        <taxon>Bacteria</taxon>
        <taxon>Bacillati</taxon>
        <taxon>Bacillota</taxon>
        <taxon>Clostridia</taxon>
        <taxon>Eubacteriales</taxon>
        <taxon>Oscillospiraceae</taxon>
        <taxon>Faecalibacterium</taxon>
    </lineage>
</organism>
<comment type="caution">
    <text evidence="1">The sequence shown here is derived from an EMBL/GenBank/DDBJ whole genome shotgun (WGS) entry which is preliminary data.</text>
</comment>
<protein>
    <submittedName>
        <fullName evidence="1">Haloacid dehalogenase-like hydrolase</fullName>
    </submittedName>
</protein>
<dbReference type="InterPro" id="IPR023198">
    <property type="entry name" value="PGP-like_dom2"/>
</dbReference>
<dbReference type="eggNOG" id="COG0546">
    <property type="taxonomic scope" value="Bacteria"/>
</dbReference>
<dbReference type="PANTHER" id="PTHR43434">
    <property type="entry name" value="PHOSPHOGLYCOLATE PHOSPHATASE"/>
    <property type="match status" value="1"/>
</dbReference>
<dbReference type="GO" id="GO:0006281">
    <property type="term" value="P:DNA repair"/>
    <property type="evidence" value="ECO:0007669"/>
    <property type="project" value="TreeGrafter"/>
</dbReference>
<dbReference type="SFLD" id="SFLDS00003">
    <property type="entry name" value="Haloacid_Dehalogenase"/>
    <property type="match status" value="1"/>
</dbReference>
<dbReference type="AlphaFoldDB" id="E2ZKX2"/>
<dbReference type="EMBL" id="AECU01000177">
    <property type="protein sequence ID" value="EFQ06186.1"/>
    <property type="molecule type" value="Genomic_DNA"/>
</dbReference>
<name>E2ZKX2_9FIRM</name>
<accession>E2ZKX2</accession>
<dbReference type="InterPro" id="IPR050155">
    <property type="entry name" value="HAD-like_hydrolase_sf"/>
</dbReference>
<dbReference type="Proteomes" id="UP000006028">
    <property type="component" value="Unassembled WGS sequence"/>
</dbReference>
<dbReference type="GO" id="GO:0008967">
    <property type="term" value="F:phosphoglycolate phosphatase activity"/>
    <property type="evidence" value="ECO:0007669"/>
    <property type="project" value="TreeGrafter"/>
</dbReference>